<feature type="transmembrane region" description="Helical" evidence="1">
    <location>
        <begin position="38"/>
        <end position="58"/>
    </location>
</feature>
<protein>
    <recommendedName>
        <fullName evidence="4">Toxin CptA</fullName>
    </recommendedName>
</protein>
<keyword evidence="1" id="KW-1133">Transmembrane helix</keyword>
<name>A0A0F4XH18_9PSED</name>
<gene>
    <name evidence="2" type="ORF">VP02_24350</name>
</gene>
<accession>A0A0F4XH18</accession>
<evidence type="ECO:0008006" key="4">
    <source>
        <dbReference type="Google" id="ProtNLM"/>
    </source>
</evidence>
<dbReference type="Pfam" id="PF07254">
    <property type="entry name" value="Cpta_toxin"/>
    <property type="match status" value="1"/>
</dbReference>
<dbReference type="Proteomes" id="UP000033662">
    <property type="component" value="Unassembled WGS sequence"/>
</dbReference>
<dbReference type="OrthoDB" id="7030636at2"/>
<reference evidence="2 3" key="1">
    <citation type="submission" date="2015-03" db="EMBL/GenBank/DDBJ databases">
        <title>Pseudomonas fluorescens 1855-344 Genome sequencing and assembly.</title>
        <authorList>
            <person name="Eng W.W.H."/>
            <person name="Gan H.M."/>
            <person name="Savka M.A."/>
        </authorList>
    </citation>
    <scope>NUCLEOTIDE SEQUENCE [LARGE SCALE GENOMIC DNA]</scope>
    <source>
        <strain evidence="2 3">1855-344</strain>
    </source>
</reference>
<organism evidence="2 3">
    <name type="scientific">Pseudomonas kilonensis</name>
    <dbReference type="NCBI Taxonomy" id="132476"/>
    <lineage>
        <taxon>Bacteria</taxon>
        <taxon>Pseudomonadati</taxon>
        <taxon>Pseudomonadota</taxon>
        <taxon>Gammaproteobacteria</taxon>
        <taxon>Pseudomonadales</taxon>
        <taxon>Pseudomonadaceae</taxon>
        <taxon>Pseudomonas</taxon>
    </lineage>
</organism>
<dbReference type="InterPro" id="IPR009883">
    <property type="entry name" value="YgfX"/>
</dbReference>
<dbReference type="EMBL" id="JZXC01000030">
    <property type="protein sequence ID" value="KKA05145.1"/>
    <property type="molecule type" value="Genomic_DNA"/>
</dbReference>
<proteinExistence type="predicted"/>
<comment type="caution">
    <text evidence="2">The sequence shown here is derived from an EMBL/GenBank/DDBJ whole genome shotgun (WGS) entry which is preliminary data.</text>
</comment>
<keyword evidence="1" id="KW-0812">Transmembrane</keyword>
<evidence type="ECO:0000256" key="1">
    <source>
        <dbReference type="SAM" id="Phobius"/>
    </source>
</evidence>
<feature type="transmembrane region" description="Helical" evidence="1">
    <location>
        <begin position="12"/>
        <end position="32"/>
    </location>
</feature>
<evidence type="ECO:0000313" key="3">
    <source>
        <dbReference type="Proteomes" id="UP000033662"/>
    </source>
</evidence>
<keyword evidence="1" id="KW-0472">Membrane</keyword>
<dbReference type="AlphaFoldDB" id="A0A0F4XH18"/>
<dbReference type="PATRIC" id="fig|132476.4.peg.3919"/>
<sequence>MSNPSNRFECRWQASGLLLAAYLLAQVFALGSLLLLSVPSWCAALGVIVCLAHGAWMIPRHIVLTHRRAFCGLRRNVAGWQLWSRAEGWRAVQLRPDSLALPMIIVLRFRLQGERRVRSLCVPRDALAPDVHRRLRVQLRFSRRRWAAPG</sequence>
<evidence type="ECO:0000313" key="2">
    <source>
        <dbReference type="EMBL" id="KKA05145.1"/>
    </source>
</evidence>